<sequence length="304" mass="31530">MRFGLFGTGPWAHLAHAPALAQHPDVELVGVWGRNPDKAAAVTKEFGGRPYAEIDELIADVDAVAIALPPDVQAPIALRAAKAGRHLLLDKPVAFTAAEADEIAAAVTERDLASVVFFTRRLMPPVADFLTVAAETGGWREARVDHLGSIFIDDNPFGASPWRKESGGLWDVGPHAVAVLLPVLGPVAEVAAMAGPHDMTHLLLRHTGGAISTLTLSVDAAPAAAREETVFAGEAGVRPVPDAEWLPTEALARAIDQLLAAAGGGEKSGLDVRFGAEVTAILEAAQEAATTGRTVAIRSATAAG</sequence>
<evidence type="ECO:0000256" key="1">
    <source>
        <dbReference type="ARBA" id="ARBA00023002"/>
    </source>
</evidence>
<comment type="caution">
    <text evidence="4">The sequence shown here is derived from an EMBL/GenBank/DDBJ whole genome shotgun (WGS) entry which is preliminary data.</text>
</comment>
<dbReference type="Gene3D" id="3.30.360.10">
    <property type="entry name" value="Dihydrodipicolinate Reductase, domain 2"/>
    <property type="match status" value="1"/>
</dbReference>
<evidence type="ECO:0000313" key="4">
    <source>
        <dbReference type="EMBL" id="GIM91434.1"/>
    </source>
</evidence>
<keyword evidence="5" id="KW-1185">Reference proteome</keyword>
<dbReference type="SUPFAM" id="SSF55347">
    <property type="entry name" value="Glyceraldehyde-3-phosphate dehydrogenase-like, C-terminal domain"/>
    <property type="match status" value="1"/>
</dbReference>
<keyword evidence="1" id="KW-0560">Oxidoreductase</keyword>
<evidence type="ECO:0000259" key="2">
    <source>
        <dbReference type="Pfam" id="PF01408"/>
    </source>
</evidence>
<feature type="domain" description="Gfo/Idh/MocA-like oxidoreductase N-terminal" evidence="2">
    <location>
        <begin position="1"/>
        <end position="113"/>
    </location>
</feature>
<evidence type="ECO:0000259" key="3">
    <source>
        <dbReference type="Pfam" id="PF22725"/>
    </source>
</evidence>
<proteinExistence type="predicted"/>
<dbReference type="InterPro" id="IPR036291">
    <property type="entry name" value="NAD(P)-bd_dom_sf"/>
</dbReference>
<dbReference type="InterPro" id="IPR055170">
    <property type="entry name" value="GFO_IDH_MocA-like_dom"/>
</dbReference>
<dbReference type="SUPFAM" id="SSF51735">
    <property type="entry name" value="NAD(P)-binding Rossmann-fold domains"/>
    <property type="match status" value="1"/>
</dbReference>
<dbReference type="PANTHER" id="PTHR43818">
    <property type="entry name" value="BCDNA.GH03377"/>
    <property type="match status" value="1"/>
</dbReference>
<dbReference type="GO" id="GO:0000166">
    <property type="term" value="F:nucleotide binding"/>
    <property type="evidence" value="ECO:0007669"/>
    <property type="project" value="InterPro"/>
</dbReference>
<feature type="domain" description="GFO/IDH/MocA-like oxidoreductase" evidence="3">
    <location>
        <begin position="149"/>
        <end position="236"/>
    </location>
</feature>
<dbReference type="InterPro" id="IPR000683">
    <property type="entry name" value="Gfo/Idh/MocA-like_OxRdtase_N"/>
</dbReference>
<dbReference type="Proteomes" id="UP000677082">
    <property type="component" value="Unassembled WGS sequence"/>
</dbReference>
<dbReference type="Pfam" id="PF01408">
    <property type="entry name" value="GFO_IDH_MocA"/>
    <property type="match status" value="1"/>
</dbReference>
<dbReference type="PANTHER" id="PTHR43818:SF11">
    <property type="entry name" value="BCDNA.GH03377"/>
    <property type="match status" value="1"/>
</dbReference>
<dbReference type="Gene3D" id="3.40.50.720">
    <property type="entry name" value="NAD(P)-binding Rossmann-like Domain"/>
    <property type="match status" value="1"/>
</dbReference>
<dbReference type="AlphaFoldDB" id="A0A919T8N2"/>
<dbReference type="RefSeq" id="WP_213007339.1">
    <property type="nucleotide sequence ID" value="NZ_BOQN01000048.1"/>
</dbReference>
<dbReference type="GO" id="GO:0016491">
    <property type="term" value="F:oxidoreductase activity"/>
    <property type="evidence" value="ECO:0007669"/>
    <property type="project" value="UniProtKB-KW"/>
</dbReference>
<gene>
    <name evidence="4" type="ORF">Ato02nite_032270</name>
</gene>
<accession>A0A919T8N2</accession>
<dbReference type="EMBL" id="BOQN01000048">
    <property type="protein sequence ID" value="GIM91434.1"/>
    <property type="molecule type" value="Genomic_DNA"/>
</dbReference>
<dbReference type="Pfam" id="PF22725">
    <property type="entry name" value="GFO_IDH_MocA_C3"/>
    <property type="match status" value="1"/>
</dbReference>
<reference evidence="4 5" key="1">
    <citation type="submission" date="2021-03" db="EMBL/GenBank/DDBJ databases">
        <title>Whole genome shotgun sequence of Actinoplanes toevensis NBRC 105298.</title>
        <authorList>
            <person name="Komaki H."/>
            <person name="Tamura T."/>
        </authorList>
    </citation>
    <scope>NUCLEOTIDE SEQUENCE [LARGE SCALE GENOMIC DNA]</scope>
    <source>
        <strain evidence="4 5">NBRC 105298</strain>
    </source>
</reference>
<dbReference type="InterPro" id="IPR050463">
    <property type="entry name" value="Gfo/Idh/MocA_oxidrdct_glycsds"/>
</dbReference>
<organism evidence="4 5">
    <name type="scientific">Paractinoplanes toevensis</name>
    <dbReference type="NCBI Taxonomy" id="571911"/>
    <lineage>
        <taxon>Bacteria</taxon>
        <taxon>Bacillati</taxon>
        <taxon>Actinomycetota</taxon>
        <taxon>Actinomycetes</taxon>
        <taxon>Micromonosporales</taxon>
        <taxon>Micromonosporaceae</taxon>
        <taxon>Paractinoplanes</taxon>
    </lineage>
</organism>
<protein>
    <submittedName>
        <fullName evidence="4">Oxidoreductase</fullName>
    </submittedName>
</protein>
<name>A0A919T8N2_9ACTN</name>
<evidence type="ECO:0000313" key="5">
    <source>
        <dbReference type="Proteomes" id="UP000677082"/>
    </source>
</evidence>